<organism evidence="1 2">
    <name type="scientific">Convivina praedatoris</name>
    <dbReference type="NCBI Taxonomy" id="2880963"/>
    <lineage>
        <taxon>Bacteria</taxon>
        <taxon>Bacillati</taxon>
        <taxon>Bacillota</taxon>
        <taxon>Bacilli</taxon>
        <taxon>Lactobacillales</taxon>
        <taxon>Lactobacillaceae</taxon>
        <taxon>Convivina</taxon>
    </lineage>
</organism>
<dbReference type="Proteomes" id="UP000838102">
    <property type="component" value="Unassembled WGS sequence"/>
</dbReference>
<dbReference type="SUPFAM" id="SSF88946">
    <property type="entry name" value="Sigma2 domain of RNA polymerase sigma factors"/>
    <property type="match status" value="1"/>
</dbReference>
<proteinExistence type="predicted"/>
<dbReference type="EMBL" id="CAKOEU010000002">
    <property type="protein sequence ID" value="CAH1851603.1"/>
    <property type="molecule type" value="Genomic_DNA"/>
</dbReference>
<evidence type="ECO:0000313" key="2">
    <source>
        <dbReference type="Proteomes" id="UP000838102"/>
    </source>
</evidence>
<comment type="caution">
    <text evidence="1">The sequence shown here is derived from an EMBL/GenBank/DDBJ whole genome shotgun (WGS) entry which is preliminary data.</text>
</comment>
<gene>
    <name evidence="1" type="ORF">LMG032447_00358</name>
</gene>
<name>A0ABM9D0F4_9LACO</name>
<sequence>MKDELRAVVYAAKKGHDCAYPVLISRLKGLIYQVHHQKISARVSPDDWYSDALEVLLRCIKRYNLERNRAKFSTYYASALQNRATDLIRSHYTAKNQFERALYSQDQAELEGLEKGTDTHNPEQISLLKEALSNVSFAQTEDFCKVVRQLVGAQSYQETEVNRRSFDQMQYRFKRAIQAMI</sequence>
<dbReference type="InterPro" id="IPR013325">
    <property type="entry name" value="RNA_pol_sigma_r2"/>
</dbReference>
<dbReference type="Gene3D" id="1.10.1740.10">
    <property type="match status" value="1"/>
</dbReference>
<reference evidence="1" key="1">
    <citation type="submission" date="2022-03" db="EMBL/GenBank/DDBJ databases">
        <authorList>
            <person name="Hettiarachchi G."/>
        </authorList>
    </citation>
    <scope>NUCLEOTIDE SEQUENCE</scope>
    <source>
        <strain evidence="1">LMG 32447</strain>
    </source>
</reference>
<evidence type="ECO:0000313" key="1">
    <source>
        <dbReference type="EMBL" id="CAH1851603.1"/>
    </source>
</evidence>
<keyword evidence="2" id="KW-1185">Reference proteome</keyword>
<dbReference type="RefSeq" id="WP_248705808.1">
    <property type="nucleotide sequence ID" value="NZ_CAKOET010000002.1"/>
</dbReference>
<accession>A0ABM9D0F4</accession>
<protein>
    <submittedName>
        <fullName evidence="1">Uncharacterized protein</fullName>
    </submittedName>
</protein>